<organism evidence="1 2">
    <name type="scientific">Paracoccus solventivorans</name>
    <dbReference type="NCBI Taxonomy" id="53463"/>
    <lineage>
        <taxon>Bacteria</taxon>
        <taxon>Pseudomonadati</taxon>
        <taxon>Pseudomonadota</taxon>
        <taxon>Alphaproteobacteria</taxon>
        <taxon>Rhodobacterales</taxon>
        <taxon>Paracoccaceae</taxon>
        <taxon>Paracoccus</taxon>
    </lineage>
</organism>
<reference evidence="2" key="1">
    <citation type="submission" date="2016-11" db="EMBL/GenBank/DDBJ databases">
        <authorList>
            <person name="Varghese N."/>
            <person name="Submissions S."/>
        </authorList>
    </citation>
    <scope>NUCLEOTIDE SEQUENCE [LARGE SCALE GENOMIC DNA]</scope>
    <source>
        <strain evidence="2">DSM 6637</strain>
    </source>
</reference>
<dbReference type="EMBL" id="FRCK01000003">
    <property type="protein sequence ID" value="SHM08361.1"/>
    <property type="molecule type" value="Genomic_DNA"/>
</dbReference>
<evidence type="ECO:0000313" key="2">
    <source>
        <dbReference type="Proteomes" id="UP000184444"/>
    </source>
</evidence>
<name>A0A1M7FWC9_9RHOB</name>
<proteinExistence type="predicted"/>
<dbReference type="PIRSF" id="PIRSF031796">
    <property type="entry name" value="UPC031796"/>
    <property type="match status" value="1"/>
</dbReference>
<gene>
    <name evidence="1" type="ORF">SAMN05444389_103283</name>
</gene>
<dbReference type="RefSeq" id="WP_073064439.1">
    <property type="nucleotide sequence ID" value="NZ_FRCK01000003.1"/>
</dbReference>
<dbReference type="STRING" id="53463.SAMN05444389_103283"/>
<dbReference type="SUPFAM" id="SSF52980">
    <property type="entry name" value="Restriction endonuclease-like"/>
    <property type="match status" value="1"/>
</dbReference>
<accession>A0A1M7FWC9</accession>
<evidence type="ECO:0000313" key="1">
    <source>
        <dbReference type="EMBL" id="SHM08361.1"/>
    </source>
</evidence>
<dbReference type="InterPro" id="IPR011335">
    <property type="entry name" value="Restrct_endonuc-II-like"/>
</dbReference>
<dbReference type="Pfam" id="PF06319">
    <property type="entry name" value="MmcB-like"/>
    <property type="match status" value="1"/>
</dbReference>
<evidence type="ECO:0008006" key="3">
    <source>
        <dbReference type="Google" id="ProtNLM"/>
    </source>
</evidence>
<dbReference type="AlphaFoldDB" id="A0A1M7FWC9"/>
<dbReference type="OrthoDB" id="5194526at2"/>
<dbReference type="Proteomes" id="UP000184444">
    <property type="component" value="Unassembled WGS sequence"/>
</dbReference>
<sequence>MVIPTILPQPVPALPRPGQLLARGVSRMLLALGHAPLCEFVPAPGLRVDVVSVAPGGEIWIVECKSCRADFAADRKWQGYLDWCDRFFWAVDGDFPREVLPDGGGLILADSHGAELELMAPLAKLAAARRARLLRDVARVAAVRLLRASDPGAAIDG</sequence>
<protein>
    <recommendedName>
        <fullName evidence="3">DNA repair protein MmcB-related protein</fullName>
    </recommendedName>
</protein>
<dbReference type="InterPro" id="IPR009394">
    <property type="entry name" value="MmcB-like"/>
</dbReference>
<keyword evidence="2" id="KW-1185">Reference proteome</keyword>